<dbReference type="InterPro" id="IPR025827">
    <property type="entry name" value="Zn_ribbon_recom_dom"/>
</dbReference>
<sequence length="693" mass="78301">MSTDRYQKVTHDHLRRDAFLYVRQSSLRQVFENTESTKRQYALRERAVSLGWPIERIHVIDTDLGLSGASAEHRDGFQQLVSEVAIGHAGIVLGLEVSRLARNNADWHRLIELAALTHTLILDEDGVYDPAYFNDRLLLGLKGTMSEAELHVLNARLQGGMRNKARRGELELPLPVGLVYHPNGSVVLDPDQQIHASLRLLFDTYRQTHSASMVVRRFRREGWSFPRRIRRGIGKGEVHWGALNTSRVLQILHNPRYAGAFVYGRTRTGRKADLTSTQLKVAQSDWQVLIRDAHIGYIDWDEFERNQVTLRQSANGFGSLVRGTVPREGDGLLQGRVICGICGNRMRVRYQKVSDRMEPYYVCHDVAAHDAGKPCQSIRGRAIDDAISALLLETVGPAAIEVALAVEDEIAGRIAQADSMRLKQLERARYEAELARRRYMNVDPANRMVADALEADWNDRLRRLDVLQQEHDRQRQSDQDLLGDEARARIRALADDFAAVWNDRRVESIERKRMLGLLIEDVTLVKSEKVSIHVRFRGGRTTSLAVDKPRPMALVRKTLPAVVAVIDELLETCTDQQVATRLNELGYTNWQQQAFTARKVALVRTTYGLPSRFERLRSRGLLTGAELAAQLEVSQTTIHQWGRQGLLRRQVYGHDHRCLYEPLGNVLLVKGAGGRKATQATFIVAPTTGQGAM</sequence>
<evidence type="ECO:0000259" key="2">
    <source>
        <dbReference type="PROSITE" id="PS51737"/>
    </source>
</evidence>
<dbReference type="Pfam" id="PF13408">
    <property type="entry name" value="Zn_ribbon_recom"/>
    <property type="match status" value="1"/>
</dbReference>
<dbReference type="AlphaFoldDB" id="A0A3N8S984"/>
<name>A0A3N8S984_9BURK</name>
<dbReference type="InterPro" id="IPR036162">
    <property type="entry name" value="Resolvase-like_N_sf"/>
</dbReference>
<dbReference type="InterPro" id="IPR038109">
    <property type="entry name" value="DNA_bind_recomb_sf"/>
</dbReference>
<dbReference type="EMBL" id="QTQX01000009">
    <property type="protein sequence ID" value="RQT28559.1"/>
    <property type="molecule type" value="Genomic_DNA"/>
</dbReference>
<dbReference type="GO" id="GO:0000150">
    <property type="term" value="F:DNA strand exchange activity"/>
    <property type="evidence" value="ECO:0007669"/>
    <property type="project" value="InterPro"/>
</dbReference>
<dbReference type="InterPro" id="IPR006119">
    <property type="entry name" value="Resolv_N"/>
</dbReference>
<protein>
    <submittedName>
        <fullName evidence="3">Recombinase family protein</fullName>
    </submittedName>
</protein>
<dbReference type="SUPFAM" id="SSF53041">
    <property type="entry name" value="Resolvase-like"/>
    <property type="match status" value="1"/>
</dbReference>
<dbReference type="PANTHER" id="PTHR30461:SF23">
    <property type="entry name" value="DNA RECOMBINASE-RELATED"/>
    <property type="match status" value="1"/>
</dbReference>
<proteinExistence type="predicted"/>
<dbReference type="RefSeq" id="WP_124618065.1">
    <property type="nucleotide sequence ID" value="NZ_QTQX01000009.1"/>
</dbReference>
<dbReference type="Gene3D" id="3.90.1750.20">
    <property type="entry name" value="Putative Large Serine Recombinase, Chain B, Domain 2"/>
    <property type="match status" value="1"/>
</dbReference>
<dbReference type="Proteomes" id="UP000269271">
    <property type="component" value="Unassembled WGS sequence"/>
</dbReference>
<evidence type="ECO:0000259" key="1">
    <source>
        <dbReference type="PROSITE" id="PS51736"/>
    </source>
</evidence>
<dbReference type="CDD" id="cd00338">
    <property type="entry name" value="Ser_Recombinase"/>
    <property type="match status" value="1"/>
</dbReference>
<dbReference type="Pfam" id="PF07508">
    <property type="entry name" value="Recombinase"/>
    <property type="match status" value="1"/>
</dbReference>
<dbReference type="InterPro" id="IPR011109">
    <property type="entry name" value="DNA_bind_recombinase_dom"/>
</dbReference>
<gene>
    <name evidence="3" type="ORF">DF037_15370</name>
</gene>
<dbReference type="GO" id="GO:0003677">
    <property type="term" value="F:DNA binding"/>
    <property type="evidence" value="ECO:0007669"/>
    <property type="project" value="InterPro"/>
</dbReference>
<comment type="caution">
    <text evidence="3">The sequence shown here is derived from an EMBL/GenBank/DDBJ whole genome shotgun (WGS) entry which is preliminary data.</text>
</comment>
<feature type="domain" description="Recombinase" evidence="2">
    <location>
        <begin position="175"/>
        <end position="316"/>
    </location>
</feature>
<dbReference type="SMART" id="SM00857">
    <property type="entry name" value="Resolvase"/>
    <property type="match status" value="1"/>
</dbReference>
<dbReference type="Gene3D" id="3.40.50.1390">
    <property type="entry name" value="Resolvase, N-terminal catalytic domain"/>
    <property type="match status" value="1"/>
</dbReference>
<dbReference type="InterPro" id="IPR050639">
    <property type="entry name" value="SSR_resolvase"/>
</dbReference>
<evidence type="ECO:0000313" key="3">
    <source>
        <dbReference type="EMBL" id="RQT28559.1"/>
    </source>
</evidence>
<evidence type="ECO:0000313" key="4">
    <source>
        <dbReference type="Proteomes" id="UP000269271"/>
    </source>
</evidence>
<dbReference type="Pfam" id="PF00239">
    <property type="entry name" value="Resolvase"/>
    <property type="match status" value="1"/>
</dbReference>
<organism evidence="3 4">
    <name type="scientific">Burkholderia contaminans</name>
    <dbReference type="NCBI Taxonomy" id="488447"/>
    <lineage>
        <taxon>Bacteria</taxon>
        <taxon>Pseudomonadati</taxon>
        <taxon>Pseudomonadota</taxon>
        <taxon>Betaproteobacteria</taxon>
        <taxon>Burkholderiales</taxon>
        <taxon>Burkholderiaceae</taxon>
        <taxon>Burkholderia</taxon>
        <taxon>Burkholderia cepacia complex</taxon>
    </lineage>
</organism>
<dbReference type="PANTHER" id="PTHR30461">
    <property type="entry name" value="DNA-INVERTASE FROM LAMBDOID PROPHAGE"/>
    <property type="match status" value="1"/>
</dbReference>
<dbReference type="PROSITE" id="PS51736">
    <property type="entry name" value="RECOMBINASES_3"/>
    <property type="match status" value="1"/>
</dbReference>
<feature type="domain" description="Resolvase/invertase-type recombinase catalytic" evidence="1">
    <location>
        <begin position="17"/>
        <end position="168"/>
    </location>
</feature>
<reference evidence="3 4" key="1">
    <citation type="submission" date="2018-08" db="EMBL/GenBank/DDBJ databases">
        <title>Comparative analysis of Burkholderia isolates from Puerto Rico.</title>
        <authorList>
            <person name="Hall C."/>
            <person name="Sahl J."/>
            <person name="Wagner D."/>
        </authorList>
    </citation>
    <scope>NUCLEOTIDE SEQUENCE [LARGE SCALE GENOMIC DNA]</scope>
    <source>
        <strain evidence="3 4">Bp9001</strain>
    </source>
</reference>
<dbReference type="PROSITE" id="PS51737">
    <property type="entry name" value="RECOMBINASE_DNA_BIND"/>
    <property type="match status" value="1"/>
</dbReference>
<accession>A0A3N8S984</accession>